<sequence length="209" mass="24010">MVSRCFITLITFPVALKGRHHLCLQTSIFNSVLFQIPFRPFGICNRWYPVLWKSIFRDSLRLGESAISVDGTLKVIECREQQKKLSVLQMELKKAKKEGFVSNHLIETEGTNENSKHGDNLDRDIDNEIKKTNDFLILNDHVEELKEQPRKTKLFYVDALQEWDAEFYVKVNDDILVCALGAILSTHVNKPRAYIGSMKSGGVFSKPKH</sequence>
<dbReference type="Proteomes" id="UP001055811">
    <property type="component" value="Linkage Group LG06"/>
</dbReference>
<comment type="caution">
    <text evidence="1">The sequence shown here is derived from an EMBL/GenBank/DDBJ whole genome shotgun (WGS) entry which is preliminary data.</text>
</comment>
<evidence type="ECO:0000313" key="2">
    <source>
        <dbReference type="Proteomes" id="UP001055811"/>
    </source>
</evidence>
<gene>
    <name evidence="1" type="ORF">L2E82_35983</name>
</gene>
<reference evidence="1 2" key="2">
    <citation type="journal article" date="2022" name="Mol. Ecol. Resour.">
        <title>The genomes of chicory, endive, great burdock and yacon provide insights into Asteraceae paleo-polyploidization history and plant inulin production.</title>
        <authorList>
            <person name="Fan W."/>
            <person name="Wang S."/>
            <person name="Wang H."/>
            <person name="Wang A."/>
            <person name="Jiang F."/>
            <person name="Liu H."/>
            <person name="Zhao H."/>
            <person name="Xu D."/>
            <person name="Zhang Y."/>
        </authorList>
    </citation>
    <scope>NUCLEOTIDE SEQUENCE [LARGE SCALE GENOMIC DNA]</scope>
    <source>
        <strain evidence="2">cv. Punajuju</strain>
        <tissue evidence="1">Leaves</tissue>
    </source>
</reference>
<organism evidence="1 2">
    <name type="scientific">Cichorium intybus</name>
    <name type="common">Chicory</name>
    <dbReference type="NCBI Taxonomy" id="13427"/>
    <lineage>
        <taxon>Eukaryota</taxon>
        <taxon>Viridiplantae</taxon>
        <taxon>Streptophyta</taxon>
        <taxon>Embryophyta</taxon>
        <taxon>Tracheophyta</taxon>
        <taxon>Spermatophyta</taxon>
        <taxon>Magnoliopsida</taxon>
        <taxon>eudicotyledons</taxon>
        <taxon>Gunneridae</taxon>
        <taxon>Pentapetalae</taxon>
        <taxon>asterids</taxon>
        <taxon>campanulids</taxon>
        <taxon>Asterales</taxon>
        <taxon>Asteraceae</taxon>
        <taxon>Cichorioideae</taxon>
        <taxon>Cichorieae</taxon>
        <taxon>Cichoriinae</taxon>
        <taxon>Cichorium</taxon>
    </lineage>
</organism>
<accession>A0ACB9BQ93</accession>
<proteinExistence type="predicted"/>
<dbReference type="EMBL" id="CM042014">
    <property type="protein sequence ID" value="KAI3724213.1"/>
    <property type="molecule type" value="Genomic_DNA"/>
</dbReference>
<keyword evidence="2" id="KW-1185">Reference proteome</keyword>
<name>A0ACB9BQ93_CICIN</name>
<evidence type="ECO:0000313" key="1">
    <source>
        <dbReference type="EMBL" id="KAI3724213.1"/>
    </source>
</evidence>
<protein>
    <submittedName>
        <fullName evidence="1">Uncharacterized protein</fullName>
    </submittedName>
</protein>
<reference evidence="2" key="1">
    <citation type="journal article" date="2022" name="Mol. Ecol. Resour.">
        <title>The genomes of chicory, endive, great burdock and yacon provide insights into Asteraceae palaeo-polyploidization history and plant inulin production.</title>
        <authorList>
            <person name="Fan W."/>
            <person name="Wang S."/>
            <person name="Wang H."/>
            <person name="Wang A."/>
            <person name="Jiang F."/>
            <person name="Liu H."/>
            <person name="Zhao H."/>
            <person name="Xu D."/>
            <person name="Zhang Y."/>
        </authorList>
    </citation>
    <scope>NUCLEOTIDE SEQUENCE [LARGE SCALE GENOMIC DNA]</scope>
    <source>
        <strain evidence="2">cv. Punajuju</strain>
    </source>
</reference>